<evidence type="ECO:0000259" key="1">
    <source>
        <dbReference type="PROSITE" id="PS51186"/>
    </source>
</evidence>
<dbReference type="HOGENOM" id="CLU_013985_3_2_0"/>
<accession>E8U8D6</accession>
<dbReference type="PANTHER" id="PTHR43415">
    <property type="entry name" value="SPERMIDINE N(1)-ACETYLTRANSFERASE"/>
    <property type="match status" value="1"/>
</dbReference>
<feature type="domain" description="N-acetyltransferase" evidence="1">
    <location>
        <begin position="14"/>
        <end position="177"/>
    </location>
</feature>
<dbReference type="InterPro" id="IPR016181">
    <property type="entry name" value="Acyl_CoA_acyltransferase"/>
</dbReference>
<dbReference type="Pfam" id="PF13302">
    <property type="entry name" value="Acetyltransf_3"/>
    <property type="match status" value="1"/>
</dbReference>
<protein>
    <submittedName>
        <fullName evidence="2">GCN5-related N-acetyltransferase</fullName>
    </submittedName>
</protein>
<dbReference type="STRING" id="709986.Deima_1676"/>
<dbReference type="InterPro" id="IPR000182">
    <property type="entry name" value="GNAT_dom"/>
</dbReference>
<name>E8U8D6_DEIML</name>
<dbReference type="AlphaFoldDB" id="E8U8D6"/>
<dbReference type="EMBL" id="CP002454">
    <property type="protein sequence ID" value="ADV67325.1"/>
    <property type="molecule type" value="Genomic_DNA"/>
</dbReference>
<reference evidence="2 3" key="1">
    <citation type="journal article" date="2011" name="Stand. Genomic Sci.">
        <title>Complete genome sequence of Deinococcus maricopensis type strain (LB-34).</title>
        <authorList>
            <person name="Pukall R."/>
            <person name="Zeytun A."/>
            <person name="Lucas S."/>
            <person name="Lapidus A."/>
            <person name="Hammon N."/>
            <person name="Deshpande S."/>
            <person name="Nolan M."/>
            <person name="Cheng J.F."/>
            <person name="Pitluck S."/>
            <person name="Liolios K."/>
            <person name="Pagani I."/>
            <person name="Mikhailova N."/>
            <person name="Ivanova N."/>
            <person name="Mavromatis K."/>
            <person name="Pati A."/>
            <person name="Tapia R."/>
            <person name="Han C."/>
            <person name="Goodwin L."/>
            <person name="Chen A."/>
            <person name="Palaniappan K."/>
            <person name="Land M."/>
            <person name="Hauser L."/>
            <person name="Chang Y.J."/>
            <person name="Jeffries C.D."/>
            <person name="Brambilla E.M."/>
            <person name="Rohde M."/>
            <person name="Goker M."/>
            <person name="Detter J.C."/>
            <person name="Woyke T."/>
            <person name="Bristow J."/>
            <person name="Eisen J.A."/>
            <person name="Markowitz V."/>
            <person name="Hugenholtz P."/>
            <person name="Kyrpides N.C."/>
            <person name="Klenk H.P."/>
        </authorList>
    </citation>
    <scope>NUCLEOTIDE SEQUENCE [LARGE SCALE GENOMIC DNA]</scope>
    <source>
        <strain evidence="3">DSM 21211 / LMG 22137 / NRRL B-23946 / LB-34</strain>
    </source>
</reference>
<sequence length="189" mass="21686" precursor="true">MTDAPVTFGRVRLQPLTALTPADWRTMYGYFRDRELADWNGAQPIRLPEWVFRRVMIDEERGGERYGFGVLDEAGRLIGSVELYDLRPSPPLTATTATLGVMIGERALWGRGYGREAVGAVLRFAFERVSPPLERVRLRTFAHNRRAQRAFLASGFQEVAREVGRERTDVLMEITRDAWYARTHERPDS</sequence>
<dbReference type="KEGG" id="dmr:Deima_1676"/>
<reference evidence="3" key="2">
    <citation type="submission" date="2011-01" db="EMBL/GenBank/DDBJ databases">
        <title>The complete genome of Deinococcus maricopensis DSM 21211.</title>
        <authorList>
            <consortium name="US DOE Joint Genome Institute (JGI-PGF)"/>
            <person name="Lucas S."/>
            <person name="Copeland A."/>
            <person name="Lapidus A."/>
            <person name="Goodwin L."/>
            <person name="Pitluck S."/>
            <person name="Kyrpides N."/>
            <person name="Mavromatis K."/>
            <person name="Pagani I."/>
            <person name="Ivanova N."/>
            <person name="Ovchinnikova G."/>
            <person name="Zeytun A."/>
            <person name="Detter J.C."/>
            <person name="Han C."/>
            <person name="Land M."/>
            <person name="Hauser L."/>
            <person name="Markowitz V."/>
            <person name="Cheng J.-F."/>
            <person name="Hugenholtz P."/>
            <person name="Woyke T."/>
            <person name="Wu D."/>
            <person name="Pukall R."/>
            <person name="Gehrich-Schroeter G."/>
            <person name="Brambilla E."/>
            <person name="Klenk H.-P."/>
            <person name="Eisen J.A."/>
        </authorList>
    </citation>
    <scope>NUCLEOTIDE SEQUENCE [LARGE SCALE GENOMIC DNA]</scope>
    <source>
        <strain evidence="3">DSM 21211 / LMG 22137 / NRRL B-23946 / LB-34</strain>
    </source>
</reference>
<dbReference type="OrthoDB" id="9795206at2"/>
<keyword evidence="3" id="KW-1185">Reference proteome</keyword>
<organism evidence="2 3">
    <name type="scientific">Deinococcus maricopensis (strain DSM 21211 / LMG 22137 / NRRL B-23946 / LB-34)</name>
    <dbReference type="NCBI Taxonomy" id="709986"/>
    <lineage>
        <taxon>Bacteria</taxon>
        <taxon>Thermotogati</taxon>
        <taxon>Deinococcota</taxon>
        <taxon>Deinococci</taxon>
        <taxon>Deinococcales</taxon>
        <taxon>Deinococcaceae</taxon>
        <taxon>Deinococcus</taxon>
    </lineage>
</organism>
<keyword evidence="2" id="KW-0808">Transferase</keyword>
<dbReference type="Proteomes" id="UP000008635">
    <property type="component" value="Chromosome"/>
</dbReference>
<dbReference type="eggNOG" id="COG1670">
    <property type="taxonomic scope" value="Bacteria"/>
</dbReference>
<proteinExistence type="predicted"/>
<dbReference type="RefSeq" id="WP_013556830.1">
    <property type="nucleotide sequence ID" value="NC_014958.1"/>
</dbReference>
<evidence type="ECO:0000313" key="2">
    <source>
        <dbReference type="EMBL" id="ADV67325.1"/>
    </source>
</evidence>
<dbReference type="SUPFAM" id="SSF55729">
    <property type="entry name" value="Acyl-CoA N-acyltransferases (Nat)"/>
    <property type="match status" value="1"/>
</dbReference>
<dbReference type="PANTHER" id="PTHR43415:SF3">
    <property type="entry name" value="GNAT-FAMILY ACETYLTRANSFERASE"/>
    <property type="match status" value="1"/>
</dbReference>
<dbReference type="PROSITE" id="PS51186">
    <property type="entry name" value="GNAT"/>
    <property type="match status" value="1"/>
</dbReference>
<dbReference type="GO" id="GO:0016747">
    <property type="term" value="F:acyltransferase activity, transferring groups other than amino-acyl groups"/>
    <property type="evidence" value="ECO:0007669"/>
    <property type="project" value="InterPro"/>
</dbReference>
<evidence type="ECO:0000313" key="3">
    <source>
        <dbReference type="Proteomes" id="UP000008635"/>
    </source>
</evidence>
<dbReference type="Gene3D" id="3.40.630.30">
    <property type="match status" value="1"/>
</dbReference>
<gene>
    <name evidence="2" type="ordered locus">Deima_1676</name>
</gene>